<keyword evidence="9 11" id="KW-0807">Transducer</keyword>
<evidence type="ECO:0000313" key="18">
    <source>
        <dbReference type="Proteomes" id="UP001194579"/>
    </source>
</evidence>
<keyword evidence="2" id="KW-1003">Cell membrane</keyword>
<feature type="domain" description="HAMP" evidence="14">
    <location>
        <begin position="217"/>
        <end position="269"/>
    </location>
</feature>
<dbReference type="HOGENOM" id="CLU_000445_107_16_6"/>
<dbReference type="CDD" id="cd11386">
    <property type="entry name" value="MCP_signal"/>
    <property type="match status" value="1"/>
</dbReference>
<keyword evidence="8 12" id="KW-0472">Membrane</keyword>
<sequence>MGLKNISIRTGLLTLLLLTTLLLLIVSSMGVIAIKKDRETLAAQNQIQGIELGNLMSGYNQTLNARASATLAVRKIEIGLLDDGARETSGVEKHLRQSEADIERAIKSVDADPKRQALAQEVLKTYQAYFQQGMTPMLIALQKQYTDEYYDVLEKQLGPLSEAFDVSIQNFRQYAQQLSEQGLAQSEYNERMMLLLIAIASLLSITLVALSWVALRHMLLKPLDYAIAQLEQVAAGNLTNRLMQGGNNELGRLNDAIGRMQSALLESVSQVRDASTQIDLGSRELFEENSQLSLRTEESVAALEQTVASMEQLSATVKLNADHAELAHQLANNVSNTSSRSNESVCYVIEKMQEIATSAKRINDILSVIDGIAFQTNILALNASVESARAGEQGRGFAVVAGEVRNLAQHSAQAAKEIRSLIVDSQTRVSEGLELASKAGETMDEVTDEIIRITQLMRDISTATQEQHRGIEQVNVAFTQIDKVAQHNAQLVKASSATTQSLEQQSQQLMRSMSLFQVEPRLS</sequence>
<evidence type="ECO:0000313" key="15">
    <source>
        <dbReference type="EMBL" id="AFI91803.1"/>
    </source>
</evidence>
<name>A0A0H3I8I4_PECPM</name>
<evidence type="ECO:0000313" key="17">
    <source>
        <dbReference type="Proteomes" id="UP000008044"/>
    </source>
</evidence>
<evidence type="ECO:0000256" key="9">
    <source>
        <dbReference type="ARBA" id="ARBA00023224"/>
    </source>
</evidence>
<reference evidence="15 17" key="1">
    <citation type="journal article" date="2012" name="J. Bacteriol.">
        <title>Genome sequence of Pectobacterium sp. strain SCC3193.</title>
        <authorList>
            <person name="Koskinen J.P."/>
            <person name="Laine P."/>
            <person name="Niemi O."/>
            <person name="Nykyri J."/>
            <person name="Harjunpaa H."/>
            <person name="Auvinen P."/>
            <person name="Paulin L."/>
            <person name="Pirhonen M."/>
            <person name="Palva T."/>
            <person name="Holm L."/>
        </authorList>
    </citation>
    <scope>NUCLEOTIDE SEQUENCE [LARGE SCALE GENOMIC DNA]</scope>
    <source>
        <strain evidence="15 17">SCC3193</strain>
    </source>
</reference>
<dbReference type="PROSITE" id="PS50111">
    <property type="entry name" value="CHEMOTAXIS_TRANSDUC_2"/>
    <property type="match status" value="1"/>
</dbReference>
<feature type="domain" description="Methyl-accepting transducer" evidence="13">
    <location>
        <begin position="274"/>
        <end position="503"/>
    </location>
</feature>
<dbReference type="GO" id="GO:0007165">
    <property type="term" value="P:signal transduction"/>
    <property type="evidence" value="ECO:0007669"/>
    <property type="project" value="UniProtKB-KW"/>
</dbReference>
<evidence type="ECO:0000256" key="1">
    <source>
        <dbReference type="ARBA" id="ARBA00004429"/>
    </source>
</evidence>
<comment type="subcellular location">
    <subcellularLocation>
        <location evidence="1">Cell inner membrane</location>
        <topology evidence="1">Multi-pass membrane protein</topology>
    </subcellularLocation>
</comment>
<dbReference type="InterPro" id="IPR004089">
    <property type="entry name" value="MCPsignal_dom"/>
</dbReference>
<dbReference type="PROSITE" id="PS50885">
    <property type="entry name" value="HAMP"/>
    <property type="match status" value="1"/>
</dbReference>
<dbReference type="PATRIC" id="fig|1166016.3.peg.3802"/>
<dbReference type="GO" id="GO:0004888">
    <property type="term" value="F:transmembrane signaling receptor activity"/>
    <property type="evidence" value="ECO:0007669"/>
    <property type="project" value="InterPro"/>
</dbReference>
<dbReference type="CDD" id="cd06225">
    <property type="entry name" value="HAMP"/>
    <property type="match status" value="1"/>
</dbReference>
<dbReference type="InterPro" id="IPR003660">
    <property type="entry name" value="HAMP_dom"/>
</dbReference>
<dbReference type="Pfam" id="PF02203">
    <property type="entry name" value="TarH"/>
    <property type="match status" value="1"/>
</dbReference>
<proteinExistence type="inferred from homology"/>
<evidence type="ECO:0000259" key="13">
    <source>
        <dbReference type="PROSITE" id="PS50111"/>
    </source>
</evidence>
<dbReference type="Proteomes" id="UP001194579">
    <property type="component" value="Unassembled WGS sequence"/>
</dbReference>
<evidence type="ECO:0000259" key="14">
    <source>
        <dbReference type="PROSITE" id="PS50885"/>
    </source>
</evidence>
<keyword evidence="4" id="KW-0145">Chemotaxis</keyword>
<dbReference type="Proteomes" id="UP000008044">
    <property type="component" value="Chromosome"/>
</dbReference>
<dbReference type="InterPro" id="IPR003122">
    <property type="entry name" value="Tar_rcpt_lig-bd"/>
</dbReference>
<evidence type="ECO:0000256" key="5">
    <source>
        <dbReference type="ARBA" id="ARBA00022519"/>
    </source>
</evidence>
<dbReference type="FunFam" id="1.10.287.950:FF:000001">
    <property type="entry name" value="Methyl-accepting chemotaxis sensory transducer"/>
    <property type="match status" value="1"/>
</dbReference>
<keyword evidence="18" id="KW-1185">Reference proteome</keyword>
<dbReference type="KEGG" id="pec:W5S_3740"/>
<evidence type="ECO:0000256" key="3">
    <source>
        <dbReference type="ARBA" id="ARBA00022481"/>
    </source>
</evidence>
<feature type="transmembrane region" description="Helical" evidence="12">
    <location>
        <begin position="192"/>
        <end position="215"/>
    </location>
</feature>
<accession>A0A0H3I8I4</accession>
<dbReference type="Pfam" id="PF00015">
    <property type="entry name" value="MCPsignal"/>
    <property type="match status" value="1"/>
</dbReference>
<dbReference type="STRING" id="1905730.W5S_3740"/>
<keyword evidence="3" id="KW-0488">Methylation</keyword>
<dbReference type="InterPro" id="IPR004090">
    <property type="entry name" value="Chemotax_Me-accpt_rcpt"/>
</dbReference>
<evidence type="ECO:0000256" key="6">
    <source>
        <dbReference type="ARBA" id="ARBA00022692"/>
    </source>
</evidence>
<keyword evidence="15" id="KW-0675">Receptor</keyword>
<dbReference type="PANTHER" id="PTHR43531">
    <property type="entry name" value="PROTEIN ICFG"/>
    <property type="match status" value="1"/>
</dbReference>
<reference evidence="15" key="2">
    <citation type="submission" date="2012-03" db="EMBL/GenBank/DDBJ databases">
        <authorList>
            <person name="Koskinen P."/>
            <person name="Laine P."/>
            <person name="Niemi O."/>
            <person name="Nykyri J."/>
            <person name="Harjunpaa H."/>
            <person name="Auvinen P."/>
            <person name="Paulin L."/>
            <person name="Pirhonen M."/>
            <person name="Palva T."/>
            <person name="Holm L."/>
        </authorList>
    </citation>
    <scope>NUCLEOTIDE SEQUENCE</scope>
    <source>
        <strain evidence="15">SCC3193</strain>
    </source>
</reference>
<dbReference type="AlphaFoldDB" id="A0A0H3I8I4"/>
<evidence type="ECO:0000256" key="12">
    <source>
        <dbReference type="SAM" id="Phobius"/>
    </source>
</evidence>
<dbReference type="GO" id="GO:0005886">
    <property type="term" value="C:plasma membrane"/>
    <property type="evidence" value="ECO:0007669"/>
    <property type="project" value="UniProtKB-SubCell"/>
</dbReference>
<dbReference type="eggNOG" id="COG0840">
    <property type="taxonomic scope" value="Bacteria"/>
</dbReference>
<evidence type="ECO:0000256" key="8">
    <source>
        <dbReference type="ARBA" id="ARBA00023136"/>
    </source>
</evidence>
<dbReference type="EMBL" id="WABS01000018">
    <property type="protein sequence ID" value="MBI0554923.1"/>
    <property type="molecule type" value="Genomic_DNA"/>
</dbReference>
<keyword evidence="5" id="KW-0997">Cell inner membrane</keyword>
<dbReference type="PRINTS" id="PR00260">
    <property type="entry name" value="CHEMTRNSDUCR"/>
</dbReference>
<evidence type="ECO:0000256" key="4">
    <source>
        <dbReference type="ARBA" id="ARBA00022500"/>
    </source>
</evidence>
<dbReference type="EMBL" id="CP003415">
    <property type="protein sequence ID" value="AFI91803.1"/>
    <property type="molecule type" value="Genomic_DNA"/>
</dbReference>
<organism evidence="15 17">
    <name type="scientific">Pectobacterium parmentieri</name>
    <dbReference type="NCBI Taxonomy" id="1905730"/>
    <lineage>
        <taxon>Bacteria</taxon>
        <taxon>Pseudomonadati</taxon>
        <taxon>Pseudomonadota</taxon>
        <taxon>Gammaproteobacteria</taxon>
        <taxon>Enterobacterales</taxon>
        <taxon>Pectobacteriaceae</taxon>
        <taxon>Pectobacterium</taxon>
    </lineage>
</organism>
<reference evidence="16" key="4">
    <citation type="submission" date="2024-05" db="EMBL/GenBank/DDBJ databases">
        <title>Identification of Pectobacterium versatile causing blackleg of potato from New York State with a whole genome sequencing approach.</title>
        <authorList>
            <person name="Ma X."/>
            <person name="Swingle B."/>
        </authorList>
    </citation>
    <scope>NUCLEOTIDE SEQUENCE</scope>
    <source>
        <strain evidence="16">NY1588A</strain>
    </source>
</reference>
<dbReference type="InterPro" id="IPR051310">
    <property type="entry name" value="MCP_chemotaxis"/>
</dbReference>
<keyword evidence="6 12" id="KW-0812">Transmembrane</keyword>
<evidence type="ECO:0000256" key="7">
    <source>
        <dbReference type="ARBA" id="ARBA00022989"/>
    </source>
</evidence>
<dbReference type="SMART" id="SM00283">
    <property type="entry name" value="MA"/>
    <property type="match status" value="1"/>
</dbReference>
<dbReference type="PANTHER" id="PTHR43531:SF14">
    <property type="entry name" value="METHYL-ACCEPTING CHEMOTAXIS PROTEIN I-RELATED"/>
    <property type="match status" value="1"/>
</dbReference>
<evidence type="ECO:0000256" key="10">
    <source>
        <dbReference type="ARBA" id="ARBA00029447"/>
    </source>
</evidence>
<gene>
    <name evidence="15" type="ordered locus">W5S_3740</name>
    <name evidence="16" type="ORF">F6Q06_10535</name>
</gene>
<dbReference type="Gene3D" id="1.10.287.950">
    <property type="entry name" value="Methyl-accepting chemotaxis protein"/>
    <property type="match status" value="1"/>
</dbReference>
<protein>
    <submittedName>
        <fullName evidence="16">HAMP domain-containing protein</fullName>
    </submittedName>
    <submittedName>
        <fullName evidence="15">Methyl-accepting chemotaxis protein II, aspartate sensor receptor</fullName>
    </submittedName>
</protein>
<evidence type="ECO:0000313" key="16">
    <source>
        <dbReference type="EMBL" id="MBI0554923.1"/>
    </source>
</evidence>
<dbReference type="Pfam" id="PF00672">
    <property type="entry name" value="HAMP"/>
    <property type="match status" value="1"/>
</dbReference>
<dbReference type="SUPFAM" id="SSF58104">
    <property type="entry name" value="Methyl-accepting chemotaxis protein (MCP) signaling domain"/>
    <property type="match status" value="1"/>
</dbReference>
<evidence type="ECO:0000256" key="2">
    <source>
        <dbReference type="ARBA" id="ARBA00022475"/>
    </source>
</evidence>
<comment type="similarity">
    <text evidence="10">Belongs to the methyl-accepting chemotaxis (MCP) protein family.</text>
</comment>
<dbReference type="GO" id="GO:0006935">
    <property type="term" value="P:chemotaxis"/>
    <property type="evidence" value="ECO:0007669"/>
    <property type="project" value="UniProtKB-KW"/>
</dbReference>
<keyword evidence="7 12" id="KW-1133">Transmembrane helix</keyword>
<dbReference type="RefSeq" id="WP_014701252.1">
    <property type="nucleotide sequence ID" value="NC_017845.1"/>
</dbReference>
<evidence type="ECO:0000256" key="11">
    <source>
        <dbReference type="PROSITE-ProRule" id="PRU00284"/>
    </source>
</evidence>
<dbReference type="SMART" id="SM00304">
    <property type="entry name" value="HAMP"/>
    <property type="match status" value="1"/>
</dbReference>
<reference evidence="18" key="3">
    <citation type="submission" date="2023-07" db="EMBL/GenBank/DDBJ databases">
        <title>Identification of Pectobacterium versatile causing blackleg of potato from New York State with a whole genome sequencing approach.</title>
        <authorList>
            <person name="Ma X."/>
            <person name="Swingle B."/>
        </authorList>
    </citation>
    <scope>NUCLEOTIDE SEQUENCE [LARGE SCALE GENOMIC DNA]</scope>
    <source>
        <strain evidence="18">NY1588A</strain>
    </source>
</reference>